<evidence type="ECO:0000313" key="3">
    <source>
        <dbReference type="Proteomes" id="UP001154015"/>
    </source>
</evidence>
<dbReference type="EMBL" id="CAKXYP010000005">
    <property type="protein sequence ID" value="CAH9415082.1"/>
    <property type="molecule type" value="Genomic_DNA"/>
</dbReference>
<comment type="caution">
    <text evidence="2">The sequence shown here is derived from an EMBL/GenBank/DDBJ whole genome shotgun (WGS) entry which is preliminary data.</text>
</comment>
<feature type="compositionally biased region" description="Low complexity" evidence="1">
    <location>
        <begin position="36"/>
        <end position="47"/>
    </location>
</feature>
<reference evidence="2" key="1">
    <citation type="submission" date="2022-03" db="EMBL/GenBank/DDBJ databases">
        <authorList>
            <person name="Leyn A S."/>
        </authorList>
    </citation>
    <scope>NUCLEOTIDE SEQUENCE</scope>
    <source>
        <strain evidence="2">Streptomyces globisporus 4-3</strain>
    </source>
</reference>
<dbReference type="GO" id="GO:0003677">
    <property type="term" value="F:DNA binding"/>
    <property type="evidence" value="ECO:0007669"/>
    <property type="project" value="UniProtKB-KW"/>
</dbReference>
<gene>
    <name evidence="2" type="ORF">SGL43_02094</name>
</gene>
<evidence type="ECO:0000256" key="1">
    <source>
        <dbReference type="SAM" id="MobiDB-lite"/>
    </source>
</evidence>
<sequence>MMHGTDSMDSPIHGTFGNGSVRSAEPEPQYSLKMFGRSSRPSASGRG</sequence>
<evidence type="ECO:0000313" key="2">
    <source>
        <dbReference type="EMBL" id="CAH9415082.1"/>
    </source>
</evidence>
<dbReference type="Proteomes" id="UP001154015">
    <property type="component" value="Unassembled WGS sequence"/>
</dbReference>
<accession>A0ABN8UXK8</accession>
<keyword evidence="2" id="KW-0238">DNA-binding</keyword>
<protein>
    <submittedName>
        <fullName evidence="2">DNA-binding protein</fullName>
    </submittedName>
</protein>
<name>A0ABN8UXK8_STRGL</name>
<organism evidence="2 3">
    <name type="scientific">Streptomyces globisporus</name>
    <dbReference type="NCBI Taxonomy" id="1908"/>
    <lineage>
        <taxon>Bacteria</taxon>
        <taxon>Bacillati</taxon>
        <taxon>Actinomycetota</taxon>
        <taxon>Actinomycetes</taxon>
        <taxon>Kitasatosporales</taxon>
        <taxon>Streptomycetaceae</taxon>
        <taxon>Streptomyces</taxon>
    </lineage>
</organism>
<proteinExistence type="predicted"/>
<feature type="region of interest" description="Disordered" evidence="1">
    <location>
        <begin position="1"/>
        <end position="47"/>
    </location>
</feature>
<keyword evidence="3" id="KW-1185">Reference proteome</keyword>